<name>A0A9N9FKI5_9GLOM</name>
<dbReference type="PANTHER" id="PTHR33988:SF1">
    <property type="entry name" value="ENDORIBONUCLEASE MAZF7-RELATED"/>
    <property type="match status" value="1"/>
</dbReference>
<proteinExistence type="predicted"/>
<comment type="caution">
    <text evidence="1">The sequence shown here is derived from an EMBL/GenBank/DDBJ whole genome shotgun (WGS) entry which is preliminary data.</text>
</comment>
<dbReference type="SUPFAM" id="SSF50118">
    <property type="entry name" value="Cell growth inhibitor/plasmid maintenance toxic component"/>
    <property type="match status" value="1"/>
</dbReference>
<dbReference type="InterPro" id="IPR003477">
    <property type="entry name" value="PemK-like"/>
</dbReference>
<protein>
    <submittedName>
        <fullName evidence="1">140_t:CDS:1</fullName>
    </submittedName>
</protein>
<dbReference type="AlphaFoldDB" id="A0A9N9FKI5"/>
<organism evidence="1 2">
    <name type="scientific">Ambispora leptoticha</name>
    <dbReference type="NCBI Taxonomy" id="144679"/>
    <lineage>
        <taxon>Eukaryota</taxon>
        <taxon>Fungi</taxon>
        <taxon>Fungi incertae sedis</taxon>
        <taxon>Mucoromycota</taxon>
        <taxon>Glomeromycotina</taxon>
        <taxon>Glomeromycetes</taxon>
        <taxon>Archaeosporales</taxon>
        <taxon>Ambisporaceae</taxon>
        <taxon>Ambispora</taxon>
    </lineage>
</organism>
<accession>A0A9N9FKI5</accession>
<dbReference type="Pfam" id="PF02452">
    <property type="entry name" value="PemK_toxin"/>
    <property type="match status" value="1"/>
</dbReference>
<dbReference type="GO" id="GO:0004521">
    <property type="term" value="F:RNA endonuclease activity"/>
    <property type="evidence" value="ECO:0007669"/>
    <property type="project" value="TreeGrafter"/>
</dbReference>
<dbReference type="GO" id="GO:0003677">
    <property type="term" value="F:DNA binding"/>
    <property type="evidence" value="ECO:0007669"/>
    <property type="project" value="InterPro"/>
</dbReference>
<dbReference type="Proteomes" id="UP000789508">
    <property type="component" value="Unassembled WGS sequence"/>
</dbReference>
<evidence type="ECO:0000313" key="2">
    <source>
        <dbReference type="Proteomes" id="UP000789508"/>
    </source>
</evidence>
<dbReference type="GO" id="GO:0016075">
    <property type="term" value="P:rRNA catabolic process"/>
    <property type="evidence" value="ECO:0007669"/>
    <property type="project" value="TreeGrafter"/>
</dbReference>
<gene>
    <name evidence="1" type="ORF">ALEPTO_LOCUS5353</name>
</gene>
<evidence type="ECO:0000313" key="1">
    <source>
        <dbReference type="EMBL" id="CAG8539829.1"/>
    </source>
</evidence>
<sequence>MSKAINKIPKRGEIQSSERKSIPYRGEIWLIDYNYKPKKGKEKELEIASKIKKIRPSLIVSNNPQNEFDIEIIVAPLSSKKLERIEPYEILIKKNEENGLDEDSKILFNRLRAIEKEDRLGDYIGVLDQEFMKEVKKKLKLAEGLKSRKIRLNALNLKTQFTKKYSGLNNLERRTATELDNLVEIDDWCRNPTHYGYGIELIDEVGLTQTFSGFSVLSGGDSSLFRSDWRVFRKR</sequence>
<dbReference type="OrthoDB" id="2434519at2759"/>
<dbReference type="PANTHER" id="PTHR33988">
    <property type="entry name" value="ENDORIBONUCLEASE MAZF-RELATED"/>
    <property type="match status" value="1"/>
</dbReference>
<keyword evidence="2" id="KW-1185">Reference proteome</keyword>
<dbReference type="EMBL" id="CAJVPS010001483">
    <property type="protein sequence ID" value="CAG8539829.1"/>
    <property type="molecule type" value="Genomic_DNA"/>
</dbReference>
<reference evidence="1" key="1">
    <citation type="submission" date="2021-06" db="EMBL/GenBank/DDBJ databases">
        <authorList>
            <person name="Kallberg Y."/>
            <person name="Tangrot J."/>
            <person name="Rosling A."/>
        </authorList>
    </citation>
    <scope>NUCLEOTIDE SEQUENCE</scope>
    <source>
        <strain evidence="1">FL130A</strain>
    </source>
</reference>
<dbReference type="Gene3D" id="2.30.30.110">
    <property type="match status" value="1"/>
</dbReference>
<dbReference type="InterPro" id="IPR011067">
    <property type="entry name" value="Plasmid_toxin/cell-grow_inhib"/>
</dbReference>
<dbReference type="GO" id="GO:0006402">
    <property type="term" value="P:mRNA catabolic process"/>
    <property type="evidence" value="ECO:0007669"/>
    <property type="project" value="TreeGrafter"/>
</dbReference>